<organism evidence="1 2">
    <name type="scientific">Priestia aryabhattai</name>
    <name type="common">Bacillus aryabhattai</name>
    <dbReference type="NCBI Taxonomy" id="412384"/>
    <lineage>
        <taxon>Bacteria</taxon>
        <taxon>Bacillati</taxon>
        <taxon>Bacillota</taxon>
        <taxon>Bacilli</taxon>
        <taxon>Bacillales</taxon>
        <taxon>Bacillaceae</taxon>
        <taxon>Priestia</taxon>
    </lineage>
</organism>
<reference evidence="1 2" key="1">
    <citation type="submission" date="2023-02" db="EMBL/GenBank/DDBJ databases">
        <title>Complete genome sequence of Priestia aryabhattai G5MAi6, a methanol-tolerant strain isolated from tap water in Hong Kong.</title>
        <authorList>
            <person name="Leung K.M."/>
            <person name="Lai G.K.K."/>
            <person name="Griffin S.D.J."/>
        </authorList>
    </citation>
    <scope>NUCLEOTIDE SEQUENCE [LARGE SCALE GENOMIC DNA]</scope>
    <source>
        <strain evidence="1 2">G5MAi6</strain>
    </source>
</reference>
<proteinExistence type="predicted"/>
<name>A0ABD7WUK1_PRIAR</name>
<dbReference type="EMBL" id="CP118718">
    <property type="protein sequence ID" value="WEA43816.1"/>
    <property type="molecule type" value="Genomic_DNA"/>
</dbReference>
<gene>
    <name evidence="1" type="ORF">PWO00_23775</name>
</gene>
<dbReference type="Proteomes" id="UP001220217">
    <property type="component" value="Chromosome"/>
</dbReference>
<accession>A0ABD7WUK1</accession>
<dbReference type="RefSeq" id="WP_275036527.1">
    <property type="nucleotide sequence ID" value="NZ_CP118718.1"/>
</dbReference>
<dbReference type="AlphaFoldDB" id="A0ABD7WUK1"/>
<evidence type="ECO:0000313" key="1">
    <source>
        <dbReference type="EMBL" id="WEA43816.1"/>
    </source>
</evidence>
<evidence type="ECO:0000313" key="2">
    <source>
        <dbReference type="Proteomes" id="UP001220217"/>
    </source>
</evidence>
<protein>
    <submittedName>
        <fullName evidence="1">Uncharacterized protein</fullName>
    </submittedName>
</protein>
<sequence length="78" mass="9234">MNKNVYTHGKRYGKEEIQPAIVEFMKQKGSEVSHEEVSDFIFNRFGIRFGEINHVMWQLRKDDSRVVKGKRGYSKLVE</sequence>